<evidence type="ECO:0000313" key="2">
    <source>
        <dbReference type="EMBL" id="GLL10607.1"/>
    </source>
</evidence>
<reference evidence="2" key="1">
    <citation type="journal article" date="2014" name="Int. J. Syst. Evol. Microbiol.">
        <title>Complete genome sequence of Corynebacterium casei LMG S-19264T (=DSM 44701T), isolated from a smear-ripened cheese.</title>
        <authorList>
            <consortium name="US DOE Joint Genome Institute (JGI-PGF)"/>
            <person name="Walter F."/>
            <person name="Albersmeier A."/>
            <person name="Kalinowski J."/>
            <person name="Ruckert C."/>
        </authorList>
    </citation>
    <scope>NUCLEOTIDE SEQUENCE</scope>
    <source>
        <strain evidence="2">VKM Ac-1069</strain>
    </source>
</reference>
<organism evidence="2 3">
    <name type="scientific">Pseudonocardia halophobica</name>
    <dbReference type="NCBI Taxonomy" id="29401"/>
    <lineage>
        <taxon>Bacteria</taxon>
        <taxon>Bacillati</taxon>
        <taxon>Actinomycetota</taxon>
        <taxon>Actinomycetes</taxon>
        <taxon>Pseudonocardiales</taxon>
        <taxon>Pseudonocardiaceae</taxon>
        <taxon>Pseudonocardia</taxon>
    </lineage>
</organism>
<reference evidence="2" key="2">
    <citation type="submission" date="2023-01" db="EMBL/GenBank/DDBJ databases">
        <authorList>
            <person name="Sun Q."/>
            <person name="Evtushenko L."/>
        </authorList>
    </citation>
    <scope>NUCLEOTIDE SEQUENCE</scope>
    <source>
        <strain evidence="2">VKM Ac-1069</strain>
    </source>
</reference>
<dbReference type="EMBL" id="BSFQ01000005">
    <property type="protein sequence ID" value="GLL10607.1"/>
    <property type="molecule type" value="Genomic_DNA"/>
</dbReference>
<evidence type="ECO:0000313" key="3">
    <source>
        <dbReference type="Proteomes" id="UP001143463"/>
    </source>
</evidence>
<dbReference type="Gene3D" id="3.10.180.10">
    <property type="entry name" value="2,3-Dihydroxybiphenyl 1,2-Dioxygenase, domain 1"/>
    <property type="match status" value="1"/>
</dbReference>
<name>A0A9W6KYT8_9PSEU</name>
<sequence>MTVISATPNFHQYRLSGQMLNVHGPGLVDATDPSMLARLPVRPGGSDLCFRWPGDIADACAHLDRCGVVVQTGPCQRSGARGAGVSVYFRDPDGTLLEFITYPAEDRGASGVPGVMAESSDLG</sequence>
<evidence type="ECO:0000259" key="1">
    <source>
        <dbReference type="PROSITE" id="PS51819"/>
    </source>
</evidence>
<dbReference type="InterPro" id="IPR029068">
    <property type="entry name" value="Glyas_Bleomycin-R_OHBP_Dase"/>
</dbReference>
<dbReference type="Proteomes" id="UP001143463">
    <property type="component" value="Unassembled WGS sequence"/>
</dbReference>
<keyword evidence="3" id="KW-1185">Reference proteome</keyword>
<feature type="domain" description="VOC" evidence="1">
    <location>
        <begin position="1"/>
        <end position="102"/>
    </location>
</feature>
<proteinExistence type="predicted"/>
<dbReference type="SUPFAM" id="SSF54593">
    <property type="entry name" value="Glyoxalase/Bleomycin resistance protein/Dihydroxybiphenyl dioxygenase"/>
    <property type="match status" value="1"/>
</dbReference>
<accession>A0A9W6KYT8</accession>
<dbReference type="AlphaFoldDB" id="A0A9W6KYT8"/>
<dbReference type="InterPro" id="IPR037523">
    <property type="entry name" value="VOC_core"/>
</dbReference>
<gene>
    <name evidence="2" type="ORF">GCM10017577_17470</name>
</gene>
<comment type="caution">
    <text evidence="2">The sequence shown here is derived from an EMBL/GenBank/DDBJ whole genome shotgun (WGS) entry which is preliminary data.</text>
</comment>
<dbReference type="PROSITE" id="PS51819">
    <property type="entry name" value="VOC"/>
    <property type="match status" value="1"/>
</dbReference>
<protein>
    <recommendedName>
        <fullName evidence="1">VOC domain-containing protein</fullName>
    </recommendedName>
</protein>